<evidence type="ECO:0000259" key="2">
    <source>
        <dbReference type="Pfam" id="PF16455"/>
    </source>
</evidence>
<dbReference type="Proteomes" id="UP001307849">
    <property type="component" value="Unassembled WGS sequence"/>
</dbReference>
<reference evidence="3 4" key="1">
    <citation type="submission" date="2019-10" db="EMBL/GenBank/DDBJ databases">
        <authorList>
            <person name="Palmer J.M."/>
        </authorList>
    </citation>
    <scope>NUCLEOTIDE SEQUENCE [LARGE SCALE GENOMIC DNA]</scope>
    <source>
        <strain evidence="3 4">TWF506</strain>
    </source>
</reference>
<sequence>MGGCLSTGRRRRRRGVVPLSQRLDVPLKRPKKWTYNTENGRAPPTISSLQRQRDDFWFTQVTGIPEVWSTIRSICEMLMTDDSDEQLATAREMLSAAEITLPNGSFDGGAWDKSGNKYVVPIYIINNPINVRPASPARNSTDSWESSESGKASMAGGQGPRDSVTTISYMVQFRILYGSDCTDLTMQVWSDEKLKTAAKRLLRNAGLSTETHKVSMVMDGKPFDLKKKLGDPAQPSWLANRIVQVFIRQTIEPQSPPSPADPNVTNDPLLVPLPPPPPSPPPAGLSAQPEAGSSMPSAENEPGPSRRGRSADSKSSGESQTPTLVSNTKTV</sequence>
<evidence type="ECO:0000313" key="3">
    <source>
        <dbReference type="EMBL" id="KAK6510425.1"/>
    </source>
</evidence>
<organism evidence="3 4">
    <name type="scientific">Arthrobotrys conoides</name>
    <dbReference type="NCBI Taxonomy" id="74498"/>
    <lineage>
        <taxon>Eukaryota</taxon>
        <taxon>Fungi</taxon>
        <taxon>Dikarya</taxon>
        <taxon>Ascomycota</taxon>
        <taxon>Pezizomycotina</taxon>
        <taxon>Orbiliomycetes</taxon>
        <taxon>Orbiliales</taxon>
        <taxon>Orbiliaceae</taxon>
        <taxon>Arthrobotrys</taxon>
    </lineage>
</organism>
<feature type="region of interest" description="Disordered" evidence="1">
    <location>
        <begin position="134"/>
        <end position="160"/>
    </location>
</feature>
<dbReference type="InterPro" id="IPR039869">
    <property type="entry name" value="UBTD1/2"/>
</dbReference>
<dbReference type="Pfam" id="PF16455">
    <property type="entry name" value="UBD"/>
    <property type="match status" value="1"/>
</dbReference>
<dbReference type="InterPro" id="IPR038169">
    <property type="entry name" value="DC-UbP/UBTD2_N_sf"/>
</dbReference>
<feature type="domain" description="DC-UbP/UBTD2 N-terminal" evidence="2">
    <location>
        <begin position="25"/>
        <end position="131"/>
    </location>
</feature>
<dbReference type="InterPro" id="IPR032752">
    <property type="entry name" value="DC-UbP/UBTD2_N"/>
</dbReference>
<comment type="caution">
    <text evidence="3">The sequence shown here is derived from an EMBL/GenBank/DDBJ whole genome shotgun (WGS) entry which is preliminary data.</text>
</comment>
<evidence type="ECO:0000313" key="4">
    <source>
        <dbReference type="Proteomes" id="UP001307849"/>
    </source>
</evidence>
<protein>
    <recommendedName>
        <fullName evidence="2">DC-UbP/UBTD2 N-terminal domain-containing protein</fullName>
    </recommendedName>
</protein>
<feature type="compositionally biased region" description="Pro residues" evidence="1">
    <location>
        <begin position="271"/>
        <end position="283"/>
    </location>
</feature>
<evidence type="ECO:0000256" key="1">
    <source>
        <dbReference type="SAM" id="MobiDB-lite"/>
    </source>
</evidence>
<dbReference type="Gene3D" id="1.20.225.20">
    <property type="entry name" value="Ub domain-containing protein, DC-UbP/UBTD2, N-terminal domain"/>
    <property type="match status" value="1"/>
</dbReference>
<dbReference type="EMBL" id="JAVHJM010000007">
    <property type="protein sequence ID" value="KAK6510425.1"/>
    <property type="molecule type" value="Genomic_DNA"/>
</dbReference>
<keyword evidence="4" id="KW-1185">Reference proteome</keyword>
<dbReference type="AlphaFoldDB" id="A0AAN8N2E4"/>
<gene>
    <name evidence="3" type="ORF">TWF506_009533</name>
</gene>
<accession>A0AAN8N2E4</accession>
<dbReference type="PANTHER" id="PTHR13609">
    <property type="entry name" value="UBIQUITIN DOMAIN CONTAINING 1 PROTEIN-RELATED"/>
    <property type="match status" value="1"/>
</dbReference>
<proteinExistence type="predicted"/>
<feature type="compositionally biased region" description="Polar residues" evidence="1">
    <location>
        <begin position="137"/>
        <end position="150"/>
    </location>
</feature>
<feature type="region of interest" description="Disordered" evidence="1">
    <location>
        <begin position="252"/>
        <end position="331"/>
    </location>
</feature>
<feature type="compositionally biased region" description="Polar residues" evidence="1">
    <location>
        <begin position="313"/>
        <end position="331"/>
    </location>
</feature>
<name>A0AAN8N2E4_9PEZI</name>